<feature type="domain" description="MEIS N-terminal" evidence="3">
    <location>
        <begin position="108"/>
        <end position="145"/>
    </location>
</feature>
<evidence type="ECO:0000256" key="2">
    <source>
        <dbReference type="SAM" id="MobiDB-lite"/>
    </source>
</evidence>
<protein>
    <recommendedName>
        <fullName evidence="3">MEIS N-terminal domain-containing protein</fullName>
    </recommendedName>
</protein>
<keyword evidence="5" id="KW-1185">Reference proteome</keyword>
<evidence type="ECO:0000256" key="1">
    <source>
        <dbReference type="ARBA" id="ARBA00023242"/>
    </source>
</evidence>
<dbReference type="OrthoDB" id="10056939at2759"/>
<dbReference type="Proteomes" id="UP000281553">
    <property type="component" value="Unassembled WGS sequence"/>
</dbReference>
<dbReference type="AlphaFoldDB" id="A0A3P7ME65"/>
<feature type="compositionally biased region" description="Polar residues" evidence="2">
    <location>
        <begin position="40"/>
        <end position="49"/>
    </location>
</feature>
<evidence type="ECO:0000313" key="4">
    <source>
        <dbReference type="EMBL" id="VDN16161.1"/>
    </source>
</evidence>
<gene>
    <name evidence="4" type="ORF">DILT_LOCUS11992</name>
</gene>
<reference evidence="4 5" key="1">
    <citation type="submission" date="2018-11" db="EMBL/GenBank/DDBJ databases">
        <authorList>
            <consortium name="Pathogen Informatics"/>
        </authorList>
    </citation>
    <scope>NUCLEOTIDE SEQUENCE [LARGE SCALE GENOMIC DNA]</scope>
</reference>
<proteinExistence type="predicted"/>
<dbReference type="EMBL" id="UYRU01064889">
    <property type="protein sequence ID" value="VDN16161.1"/>
    <property type="molecule type" value="Genomic_DNA"/>
</dbReference>
<feature type="region of interest" description="Disordered" evidence="2">
    <location>
        <begin position="35"/>
        <end position="67"/>
    </location>
</feature>
<name>A0A3P7ME65_DIBLA</name>
<evidence type="ECO:0000313" key="5">
    <source>
        <dbReference type="Proteomes" id="UP000281553"/>
    </source>
</evidence>
<dbReference type="Pfam" id="PF16493">
    <property type="entry name" value="Meis_PKNOX_N"/>
    <property type="match status" value="1"/>
</dbReference>
<dbReference type="InterPro" id="IPR032453">
    <property type="entry name" value="PKNOX/Meis_N"/>
</dbReference>
<accession>A0A3P7ME65</accession>
<keyword evidence="1" id="KW-0539">Nucleus</keyword>
<evidence type="ECO:0000259" key="3">
    <source>
        <dbReference type="Pfam" id="PF16493"/>
    </source>
</evidence>
<sequence length="155" mass="17002">MYLQPRLAHTKGKGGGNLNGNDCAASAVRRHSYSAGPVSANGTGYSPSQRESHFEEAGKNGVRKTGARSPNEIPLSVFVDNRDLDELVGHAGCAILPSFIYFDSGLAIVQAIKVLRIHLLELHKVNELSKDFCSRYIDSLKTRFRSELMFQGKSH</sequence>
<organism evidence="4 5">
    <name type="scientific">Dibothriocephalus latus</name>
    <name type="common">Fish tapeworm</name>
    <name type="synonym">Diphyllobothrium latum</name>
    <dbReference type="NCBI Taxonomy" id="60516"/>
    <lineage>
        <taxon>Eukaryota</taxon>
        <taxon>Metazoa</taxon>
        <taxon>Spiralia</taxon>
        <taxon>Lophotrochozoa</taxon>
        <taxon>Platyhelminthes</taxon>
        <taxon>Cestoda</taxon>
        <taxon>Eucestoda</taxon>
        <taxon>Diphyllobothriidea</taxon>
        <taxon>Diphyllobothriidae</taxon>
        <taxon>Dibothriocephalus</taxon>
    </lineage>
</organism>